<dbReference type="InterPro" id="IPR027589">
    <property type="entry name" value="Choice_anch_B"/>
</dbReference>
<dbReference type="Gene3D" id="2.60.40.2030">
    <property type="match status" value="2"/>
</dbReference>
<reference evidence="6" key="2">
    <citation type="submission" date="2020-09" db="EMBL/GenBank/DDBJ databases">
        <authorList>
            <person name="Sun Q."/>
            <person name="Zhou Y."/>
        </authorList>
    </citation>
    <scope>NUCLEOTIDE SEQUENCE</scope>
    <source>
        <strain evidence="6">CGMCC 1.7086</strain>
    </source>
</reference>
<dbReference type="Proteomes" id="UP000606935">
    <property type="component" value="Unassembled WGS sequence"/>
</dbReference>
<comment type="caution">
    <text evidence="6">The sequence shown here is derived from an EMBL/GenBank/DDBJ whole genome shotgun (WGS) entry which is preliminary data.</text>
</comment>
<evidence type="ECO:0000256" key="2">
    <source>
        <dbReference type="ARBA" id="ARBA00022737"/>
    </source>
</evidence>
<evidence type="ECO:0000259" key="5">
    <source>
        <dbReference type="SMART" id="SM00237"/>
    </source>
</evidence>
<dbReference type="SMART" id="SM00237">
    <property type="entry name" value="Calx_beta"/>
    <property type="match status" value="2"/>
</dbReference>
<evidence type="ECO:0000313" key="6">
    <source>
        <dbReference type="EMBL" id="GGO67256.1"/>
    </source>
</evidence>
<dbReference type="Gene3D" id="2.60.40.10">
    <property type="entry name" value="Immunoglobulins"/>
    <property type="match status" value="1"/>
</dbReference>
<organism evidence="6 7">
    <name type="scientific">Bowmanella pacifica</name>
    <dbReference type="NCBI Taxonomy" id="502051"/>
    <lineage>
        <taxon>Bacteria</taxon>
        <taxon>Pseudomonadati</taxon>
        <taxon>Pseudomonadota</taxon>
        <taxon>Gammaproteobacteria</taxon>
        <taxon>Alteromonadales</taxon>
        <taxon>Alteromonadaceae</taxon>
        <taxon>Bowmanella</taxon>
    </lineage>
</organism>
<evidence type="ECO:0000256" key="3">
    <source>
        <dbReference type="ARBA" id="ARBA00022837"/>
    </source>
</evidence>
<feature type="transmembrane region" description="Helical" evidence="4">
    <location>
        <begin position="868"/>
        <end position="887"/>
    </location>
</feature>
<dbReference type="Pfam" id="PF03160">
    <property type="entry name" value="Calx-beta"/>
    <property type="match status" value="2"/>
</dbReference>
<dbReference type="AlphaFoldDB" id="A0A917YUE1"/>
<keyword evidence="4" id="KW-1133">Transmembrane helix</keyword>
<dbReference type="InterPro" id="IPR038081">
    <property type="entry name" value="CalX-like_sf"/>
</dbReference>
<keyword evidence="4" id="KW-0472">Membrane</keyword>
<reference evidence="6" key="1">
    <citation type="journal article" date="2014" name="Int. J. Syst. Evol. Microbiol.">
        <title>Complete genome sequence of Corynebacterium casei LMG S-19264T (=DSM 44701T), isolated from a smear-ripened cheese.</title>
        <authorList>
            <consortium name="US DOE Joint Genome Institute (JGI-PGF)"/>
            <person name="Walter F."/>
            <person name="Albersmeier A."/>
            <person name="Kalinowski J."/>
            <person name="Ruckert C."/>
        </authorList>
    </citation>
    <scope>NUCLEOTIDE SEQUENCE</scope>
    <source>
        <strain evidence="6">CGMCC 1.7086</strain>
    </source>
</reference>
<evidence type="ECO:0000256" key="4">
    <source>
        <dbReference type="SAM" id="Phobius"/>
    </source>
</evidence>
<dbReference type="InterPro" id="IPR011048">
    <property type="entry name" value="Haem_d1_sf"/>
</dbReference>
<accession>A0A917YUE1</accession>
<keyword evidence="3" id="KW-0106">Calcium</keyword>
<gene>
    <name evidence="6" type="ORF">GCM10010982_13280</name>
</gene>
<dbReference type="Pfam" id="PF22352">
    <property type="entry name" value="K319L-like_PKD"/>
    <property type="match status" value="1"/>
</dbReference>
<dbReference type="GO" id="GO:0016020">
    <property type="term" value="C:membrane"/>
    <property type="evidence" value="ECO:0007669"/>
    <property type="project" value="InterPro"/>
</dbReference>
<dbReference type="RefSeq" id="WP_188692142.1">
    <property type="nucleotide sequence ID" value="NZ_BMLS01000002.1"/>
</dbReference>
<dbReference type="GO" id="GO:0007154">
    <property type="term" value="P:cell communication"/>
    <property type="evidence" value="ECO:0007669"/>
    <property type="project" value="InterPro"/>
</dbReference>
<name>A0A917YUE1_9ALTE</name>
<dbReference type="PANTHER" id="PTHR38787:SF3">
    <property type="entry name" value="REGULATORY P DOMAIN-CONTAINING PROTEIN"/>
    <property type="match status" value="1"/>
</dbReference>
<dbReference type="Pfam" id="PF08309">
    <property type="entry name" value="LVIVD"/>
    <property type="match status" value="1"/>
</dbReference>
<evidence type="ECO:0000256" key="1">
    <source>
        <dbReference type="ARBA" id="ARBA00022729"/>
    </source>
</evidence>
<proteinExistence type="predicted"/>
<dbReference type="InterPro" id="IPR013211">
    <property type="entry name" value="LVIVD"/>
</dbReference>
<dbReference type="PANTHER" id="PTHR38787">
    <property type="entry name" value="REGULATORY P DOMAIN-CONTAINING PROTEIN"/>
    <property type="match status" value="1"/>
</dbReference>
<evidence type="ECO:0000313" key="7">
    <source>
        <dbReference type="Proteomes" id="UP000606935"/>
    </source>
</evidence>
<dbReference type="GO" id="GO:0005576">
    <property type="term" value="C:extracellular region"/>
    <property type="evidence" value="ECO:0007669"/>
    <property type="project" value="TreeGrafter"/>
</dbReference>
<dbReference type="SUPFAM" id="SSF51004">
    <property type="entry name" value="C-terminal (heme d1) domain of cytochrome cd1-nitrite reductase"/>
    <property type="match status" value="1"/>
</dbReference>
<dbReference type="SUPFAM" id="SSF141072">
    <property type="entry name" value="CalX-like"/>
    <property type="match status" value="2"/>
</dbReference>
<keyword evidence="2" id="KW-0677">Repeat</keyword>
<dbReference type="InterPro" id="IPR013783">
    <property type="entry name" value="Ig-like_fold"/>
</dbReference>
<keyword evidence="1" id="KW-0732">Signal</keyword>
<protein>
    <recommendedName>
        <fullName evidence="5">Calx-beta domain-containing protein</fullName>
    </recommendedName>
</protein>
<sequence length="893" mass="96444">MMLVSALLSQGALSHSEHDKARFVAADGQDLGVCDNRLRPCRTIAYAVSRANKGDKVLVATGHYSAASEQELLALLGNLVPVLGGYSRIDLYQTQAPDSHTTFVSGIPPEYLQRLSQQGFMPIQDRHTGPSDEFKQGLHKVQALNQQQSAQLCEDGLAGTFSCHNIDLVGHLPLSALNNPSSANDIWGHIDLNTGTEYALIGLSNGVAVVSLADPANPALVGHIAGQSTLWRDIKVYQYFDPQLGVWQAYAYATADAVSEGLSIIDLNQLPTQVSLVKRQTLHGGAHNLYISNVDYSLNIPLSGHKPLVNISGADNRFGSLHGYSLANPTNLSLHYASPAAARTDYSHDAASLVINDQRAASQCQPDALGCLILLDFNEQEFRLWQQHNQQSEQLSTTTYADAEYVHSGWWSEDKGYIMVHDELDESRLGLNTTLRIFEISDLSAPQLVGTWTGPTQAIDHNGFVRGNRYYMSNYERGLTVLDISDPTQPTQAGFFDTYPASDQTTFNGAWGVYPFLPSGLILVSDINSGLYILRDNTRQSPLASISLSQARISTEEGKDLLLEVTPQRTAPGLIEVAYETLAGSATAADFVETSGRLSWSGEEQSARTITLQILSDSLDNEPTESFFVRLFDPRNGATLGQTSLSRIDIAGKKPPGVIAFSQSAISLRENQPAYTVQVQRIGGQSGELAVSYHLLSQTATVGEDIQAVNTTLTWPDGDKRIREISLQPLDDSLHEASETLQLVLQAQGDTILGQPASLTITLLDDDSNQAPVVNAGGDRQVNTRAQVNLRDASASDDQDGLSYTWQQVSGPNIALSSNGVLTAFVAPATAGQVILQLTATDIFGLSSSDQITIQVVAPVASPPADNGGGGGATYWLLLYLVICLVLDKRRRI</sequence>
<keyword evidence="7" id="KW-1185">Reference proteome</keyword>
<dbReference type="NCBIfam" id="TIGR04312">
    <property type="entry name" value="choice_anch_B"/>
    <property type="match status" value="1"/>
</dbReference>
<dbReference type="EMBL" id="BMLS01000002">
    <property type="protein sequence ID" value="GGO67256.1"/>
    <property type="molecule type" value="Genomic_DNA"/>
</dbReference>
<keyword evidence="4" id="KW-0812">Transmembrane</keyword>
<feature type="domain" description="Calx-beta" evidence="5">
    <location>
        <begin position="529"/>
        <end position="632"/>
    </location>
</feature>
<dbReference type="InterPro" id="IPR003644">
    <property type="entry name" value="Calx_beta"/>
</dbReference>
<feature type="domain" description="Calx-beta" evidence="5">
    <location>
        <begin position="646"/>
        <end position="746"/>
    </location>
</feature>